<dbReference type="InterPro" id="IPR057369">
    <property type="entry name" value="VG15"/>
</dbReference>
<dbReference type="EMBL" id="CP095045">
    <property type="protein sequence ID" value="UOQ57238.1"/>
    <property type="molecule type" value="Genomic_DNA"/>
</dbReference>
<organism evidence="1 2">
    <name type="scientific">Leucobacter allii</name>
    <dbReference type="NCBI Taxonomy" id="2932247"/>
    <lineage>
        <taxon>Bacteria</taxon>
        <taxon>Bacillati</taxon>
        <taxon>Actinomycetota</taxon>
        <taxon>Actinomycetes</taxon>
        <taxon>Micrococcales</taxon>
        <taxon>Microbacteriaceae</taxon>
        <taxon>Leucobacter</taxon>
    </lineage>
</organism>
<evidence type="ECO:0000313" key="1">
    <source>
        <dbReference type="EMBL" id="UOQ57238.1"/>
    </source>
</evidence>
<protein>
    <recommendedName>
        <fullName evidence="3">Phage protein</fullName>
    </recommendedName>
</protein>
<reference evidence="1 2" key="1">
    <citation type="submission" date="2022-04" db="EMBL/GenBank/DDBJ databases">
        <title>Leucobacter sp. isolated from rhizosphere of garlic.</title>
        <authorList>
            <person name="Won M."/>
            <person name="Lee C.-M."/>
            <person name="Woen H.-Y."/>
            <person name="Kwon S.-W."/>
        </authorList>
    </citation>
    <scope>NUCLEOTIDE SEQUENCE [LARGE SCALE GENOMIC DNA]</scope>
    <source>
        <strain evidence="1 2">H21R-40</strain>
    </source>
</reference>
<sequence length="360" mass="39151">MTTRRDLNELAALGSRTVELARAELEAFFYGLDLTRPELARDALIEFMPMLAQEYGDAAATAAAEWYEAQRRGQIAGSYSAVLGEGASAEQVAGTTRWAAGQLFDGDPSQTLLLLGEALQRFVLQGARDTVAANASRDPARPRFARVPMGRKTCAWCSMLASRGFVYWSEETAGIARGHFHDGCDCQVVSSFAKGRIRIDGYDPEALYERYSAARVEVVSEGIVPSDEAIAKRMRDMFPDEFTDGAEVPSLLREPDAGWPSSFGPVSPGRWRHILGRHGAGGAAVDTFPDGLSPYEIAKIIRAVVSNPDFTRPHPSMSGYILNYFKREDGRLYVVGTKVAGDGKVMVRTAFPPGEGTGIL</sequence>
<gene>
    <name evidence="1" type="ORF">MUN78_16535</name>
</gene>
<name>A0ABY4FLU9_9MICO</name>
<keyword evidence="2" id="KW-1185">Reference proteome</keyword>
<accession>A0ABY4FLU9</accession>
<dbReference type="RefSeq" id="WP_244727903.1">
    <property type="nucleotide sequence ID" value="NZ_CP095045.1"/>
</dbReference>
<dbReference type="Proteomes" id="UP000831786">
    <property type="component" value="Chromosome"/>
</dbReference>
<proteinExistence type="predicted"/>
<dbReference type="Pfam" id="PF25310">
    <property type="entry name" value="VG15"/>
    <property type="match status" value="1"/>
</dbReference>
<evidence type="ECO:0000313" key="2">
    <source>
        <dbReference type="Proteomes" id="UP000831786"/>
    </source>
</evidence>
<evidence type="ECO:0008006" key="3">
    <source>
        <dbReference type="Google" id="ProtNLM"/>
    </source>
</evidence>